<evidence type="ECO:0000313" key="1">
    <source>
        <dbReference type="EMBL" id="QJX01270.1"/>
    </source>
</evidence>
<proteinExistence type="predicted"/>
<organism evidence="1 2">
    <name type="scientific">Frigoriglobus tundricola</name>
    <dbReference type="NCBI Taxonomy" id="2774151"/>
    <lineage>
        <taxon>Bacteria</taxon>
        <taxon>Pseudomonadati</taxon>
        <taxon>Planctomycetota</taxon>
        <taxon>Planctomycetia</taxon>
        <taxon>Gemmatales</taxon>
        <taxon>Gemmataceae</taxon>
        <taxon>Frigoriglobus</taxon>
    </lineage>
</organism>
<dbReference type="AlphaFoldDB" id="A0A6M5Z4C2"/>
<name>A0A6M5Z4C2_9BACT</name>
<accession>A0A6M5Z4C2</accession>
<protein>
    <submittedName>
        <fullName evidence="1">Uncharacterized protein</fullName>
    </submittedName>
</protein>
<dbReference type="Proteomes" id="UP000503447">
    <property type="component" value="Chromosome"/>
</dbReference>
<dbReference type="EMBL" id="CP053452">
    <property type="protein sequence ID" value="QJX01270.1"/>
    <property type="molecule type" value="Genomic_DNA"/>
</dbReference>
<reference evidence="2" key="1">
    <citation type="submission" date="2020-05" db="EMBL/GenBank/DDBJ databases">
        <title>Frigoriglobus tundricola gen. nov., sp. nov., a psychrotolerant cellulolytic planctomycete of the family Gemmataceae with two divergent copies of 16S rRNA gene.</title>
        <authorList>
            <person name="Kulichevskaya I.S."/>
            <person name="Ivanova A.A."/>
            <person name="Naumoff D.G."/>
            <person name="Beletsky A.V."/>
            <person name="Rijpstra W.I.C."/>
            <person name="Sinninghe Damste J.S."/>
            <person name="Mardanov A.V."/>
            <person name="Ravin N.V."/>
            <person name="Dedysh S.N."/>
        </authorList>
    </citation>
    <scope>NUCLEOTIDE SEQUENCE [LARGE SCALE GENOMIC DNA]</scope>
    <source>
        <strain evidence="2">PL17</strain>
    </source>
</reference>
<gene>
    <name evidence="1" type="ORF">FTUN_8910</name>
</gene>
<keyword evidence="2" id="KW-1185">Reference proteome</keyword>
<sequence>MSKDKVTDLLAGGLFGNLGKLIERLGSWPRRGKS</sequence>
<evidence type="ECO:0000313" key="2">
    <source>
        <dbReference type="Proteomes" id="UP000503447"/>
    </source>
</evidence>
<dbReference type="KEGG" id="ftj:FTUN_8910"/>